<reference evidence="11 12" key="1">
    <citation type="submission" date="2016-11" db="UniProtKB">
        <authorList>
            <consortium name="WormBaseParasite"/>
        </authorList>
    </citation>
    <scope>IDENTIFICATION</scope>
</reference>
<evidence type="ECO:0000313" key="10">
    <source>
        <dbReference type="Proteomes" id="UP000095280"/>
    </source>
</evidence>
<dbReference type="InterPro" id="IPR006650">
    <property type="entry name" value="A/AMP_deam_AS"/>
</dbReference>
<dbReference type="Gene3D" id="3.20.20.140">
    <property type="entry name" value="Metal-dependent hydrolases"/>
    <property type="match status" value="2"/>
</dbReference>
<name>A0A1I8G2X6_9PLAT</name>
<dbReference type="GO" id="GO:0043103">
    <property type="term" value="P:hypoxanthine salvage"/>
    <property type="evidence" value="ECO:0007669"/>
    <property type="project" value="TreeGrafter"/>
</dbReference>
<evidence type="ECO:0000256" key="4">
    <source>
        <dbReference type="ARBA" id="ARBA00012784"/>
    </source>
</evidence>
<dbReference type="InterPro" id="IPR001365">
    <property type="entry name" value="A_deaminase_dom"/>
</dbReference>
<dbReference type="PROSITE" id="PS00485">
    <property type="entry name" value="A_DEAMINASE"/>
    <property type="match status" value="1"/>
</dbReference>
<dbReference type="GO" id="GO:0009897">
    <property type="term" value="C:external side of plasma membrane"/>
    <property type="evidence" value="ECO:0007669"/>
    <property type="project" value="TreeGrafter"/>
</dbReference>
<dbReference type="WBParaSite" id="maker-uti_cns_0000589-snap-gene-0.2-mRNA-1">
    <property type="protein sequence ID" value="maker-uti_cns_0000589-snap-gene-0.2-mRNA-1"/>
    <property type="gene ID" value="maker-uti_cns_0000589-snap-gene-0.2"/>
</dbReference>
<dbReference type="GO" id="GO:0006154">
    <property type="term" value="P:adenosine catabolic process"/>
    <property type="evidence" value="ECO:0007669"/>
    <property type="project" value="TreeGrafter"/>
</dbReference>
<keyword evidence="10" id="KW-1185">Reference proteome</keyword>
<dbReference type="GO" id="GO:0005829">
    <property type="term" value="C:cytosol"/>
    <property type="evidence" value="ECO:0007669"/>
    <property type="project" value="TreeGrafter"/>
</dbReference>
<comment type="cofactor">
    <cofactor evidence="1">
        <name>Zn(2+)</name>
        <dbReference type="ChEBI" id="CHEBI:29105"/>
    </cofactor>
</comment>
<dbReference type="InterPro" id="IPR032466">
    <property type="entry name" value="Metal_Hydrolase"/>
</dbReference>
<dbReference type="Pfam" id="PF00962">
    <property type="entry name" value="A_deaminase"/>
    <property type="match status" value="2"/>
</dbReference>
<dbReference type="EC" id="3.5.4.4" evidence="4"/>
<dbReference type="GO" id="GO:0046872">
    <property type="term" value="F:metal ion binding"/>
    <property type="evidence" value="ECO:0007669"/>
    <property type="project" value="UniProtKB-KW"/>
</dbReference>
<evidence type="ECO:0000313" key="11">
    <source>
        <dbReference type="WBParaSite" id="maker-uti_cns_0000589-snap-gene-0.2-mRNA-1"/>
    </source>
</evidence>
<comment type="subcellular location">
    <subcellularLocation>
        <location evidence="2">Cell membrane</location>
        <topology evidence="2">Peripheral membrane protein</topology>
        <orientation evidence="2">Extracellular side</orientation>
    </subcellularLocation>
</comment>
<dbReference type="InterPro" id="IPR006330">
    <property type="entry name" value="Ado/ade_deaminase"/>
</dbReference>
<evidence type="ECO:0000256" key="7">
    <source>
        <dbReference type="ARBA" id="ARBA00022801"/>
    </source>
</evidence>
<dbReference type="PANTHER" id="PTHR11409">
    <property type="entry name" value="ADENOSINE DEAMINASE"/>
    <property type="match status" value="1"/>
</dbReference>
<feature type="domain" description="Adenosine deaminase" evidence="9">
    <location>
        <begin position="141"/>
        <end position="345"/>
    </location>
</feature>
<evidence type="ECO:0000256" key="5">
    <source>
        <dbReference type="ARBA" id="ARBA00018099"/>
    </source>
</evidence>
<dbReference type="AlphaFoldDB" id="A0A1I8G2X6"/>
<evidence type="ECO:0000256" key="6">
    <source>
        <dbReference type="ARBA" id="ARBA00022723"/>
    </source>
</evidence>
<keyword evidence="6" id="KW-0479">Metal-binding</keyword>
<dbReference type="WBParaSite" id="maker-uti_cns_0046118-snap-gene-0.24-mRNA-1">
    <property type="protein sequence ID" value="maker-uti_cns_0046118-snap-gene-0.24-mRNA-1"/>
    <property type="gene ID" value="maker-uti_cns_0046118-snap-gene-0.24"/>
</dbReference>
<dbReference type="GO" id="GO:0004000">
    <property type="term" value="F:adenosine deaminase activity"/>
    <property type="evidence" value="ECO:0007669"/>
    <property type="project" value="TreeGrafter"/>
</dbReference>
<keyword evidence="8" id="KW-0862">Zinc</keyword>
<feature type="domain" description="Adenosine deaminase" evidence="9">
    <location>
        <begin position="35"/>
        <end position="129"/>
    </location>
</feature>
<sequence length="351" mass="39806">RLPVEFSYSVERRECQQTARVHPHPNPNPESDLHRVELHCHFEGALRPSTVFNIAKRRGHKLPVATPEEFAEFMRRKEPSLLREFLSYFPVLMSFVAGDPDGIVQLAVDFIEDCAKNKIAYIESSCSPKTPSLPRTGCRLCCEDSSWARNEFCDETLRLAKAYANHGVVGIDVAGDDKEDYDSERGGTHPDIVRLFQEAYKAGIHRTAHAGENSGAEMVTEALDSLHAERIGHGYHTLDNPTLYQRILHDRVHLETCPLSSHLTSAVLTDWPHHPIQRLAADKANYSINTDDPTLTGQWLDAEYRMCLDRIGLPPWELVRTNYCAARSSFLPEEEKADLIAQLDAYYRVRL</sequence>
<dbReference type="PANTHER" id="PTHR11409:SF43">
    <property type="entry name" value="ADENOSINE DEAMINASE"/>
    <property type="match status" value="1"/>
</dbReference>
<keyword evidence="7" id="KW-0378">Hydrolase</keyword>
<evidence type="ECO:0000256" key="1">
    <source>
        <dbReference type="ARBA" id="ARBA00001947"/>
    </source>
</evidence>
<evidence type="ECO:0000256" key="3">
    <source>
        <dbReference type="ARBA" id="ARBA00006676"/>
    </source>
</evidence>
<proteinExistence type="inferred from homology"/>
<accession>A0A1I8G2X6</accession>
<dbReference type="GO" id="GO:0009168">
    <property type="term" value="P:purine ribonucleoside monophosphate biosynthetic process"/>
    <property type="evidence" value="ECO:0007669"/>
    <property type="project" value="InterPro"/>
</dbReference>
<dbReference type="GO" id="GO:0046103">
    <property type="term" value="P:inosine biosynthetic process"/>
    <property type="evidence" value="ECO:0007669"/>
    <property type="project" value="TreeGrafter"/>
</dbReference>
<dbReference type="GO" id="GO:0060169">
    <property type="term" value="P:negative regulation of adenosine receptor signaling pathway"/>
    <property type="evidence" value="ECO:0007669"/>
    <property type="project" value="TreeGrafter"/>
</dbReference>
<comment type="similarity">
    <text evidence="3">Belongs to the metallo-dependent hydrolases superfamily. Adenosine and AMP deaminases family.</text>
</comment>
<protein>
    <recommendedName>
        <fullName evidence="5">Adenosine deaminase</fullName>
        <ecNumber evidence="4">3.5.4.4</ecNumber>
    </recommendedName>
</protein>
<evidence type="ECO:0000313" key="12">
    <source>
        <dbReference type="WBParaSite" id="maker-uti_cns_0046118-snap-gene-0.24-mRNA-1"/>
    </source>
</evidence>
<evidence type="ECO:0000256" key="8">
    <source>
        <dbReference type="ARBA" id="ARBA00022833"/>
    </source>
</evidence>
<evidence type="ECO:0000256" key="2">
    <source>
        <dbReference type="ARBA" id="ARBA00004296"/>
    </source>
</evidence>
<dbReference type="Proteomes" id="UP000095280">
    <property type="component" value="Unplaced"/>
</dbReference>
<evidence type="ECO:0000259" key="9">
    <source>
        <dbReference type="Pfam" id="PF00962"/>
    </source>
</evidence>
<organism evidence="10 11">
    <name type="scientific">Macrostomum lignano</name>
    <dbReference type="NCBI Taxonomy" id="282301"/>
    <lineage>
        <taxon>Eukaryota</taxon>
        <taxon>Metazoa</taxon>
        <taxon>Spiralia</taxon>
        <taxon>Lophotrochozoa</taxon>
        <taxon>Platyhelminthes</taxon>
        <taxon>Rhabditophora</taxon>
        <taxon>Macrostomorpha</taxon>
        <taxon>Macrostomida</taxon>
        <taxon>Macrostomidae</taxon>
        <taxon>Macrostomum</taxon>
    </lineage>
</organism>
<dbReference type="SUPFAM" id="SSF51556">
    <property type="entry name" value="Metallo-dependent hydrolases"/>
    <property type="match status" value="1"/>
</dbReference>